<gene>
    <name evidence="2" type="ORF">PMEA_00001801</name>
</gene>
<evidence type="ECO:0000313" key="3">
    <source>
        <dbReference type="Proteomes" id="UP001159428"/>
    </source>
</evidence>
<dbReference type="EMBL" id="CALNXJ010000010">
    <property type="protein sequence ID" value="CAH3107018.1"/>
    <property type="molecule type" value="Genomic_DNA"/>
</dbReference>
<accession>A0AAU9WCM0</accession>
<evidence type="ECO:0000313" key="2">
    <source>
        <dbReference type="EMBL" id="CAH3107018.1"/>
    </source>
</evidence>
<name>A0AAU9WCM0_9CNID</name>
<organism evidence="2 3">
    <name type="scientific">Pocillopora meandrina</name>
    <dbReference type="NCBI Taxonomy" id="46732"/>
    <lineage>
        <taxon>Eukaryota</taxon>
        <taxon>Metazoa</taxon>
        <taxon>Cnidaria</taxon>
        <taxon>Anthozoa</taxon>
        <taxon>Hexacorallia</taxon>
        <taxon>Scleractinia</taxon>
        <taxon>Astrocoeniina</taxon>
        <taxon>Pocilloporidae</taxon>
        <taxon>Pocillopora</taxon>
    </lineage>
</organism>
<sequence>MVRRTQDGGVPSTLDAAAWRQKRAPDDEPSCYTGRVVSFTLPSNNKVSVSICNTITSYKTACVSSMADNKNLRKCVPSLTSYKTACFSSMANNNNQRKCVPSHMITMEGVAFNTACSCAP</sequence>
<dbReference type="Proteomes" id="UP001159428">
    <property type="component" value="Unassembled WGS sequence"/>
</dbReference>
<dbReference type="AlphaFoldDB" id="A0AAU9WCM0"/>
<protein>
    <submittedName>
        <fullName evidence="2">Uncharacterized protein</fullName>
    </submittedName>
</protein>
<feature type="region of interest" description="Disordered" evidence="1">
    <location>
        <begin position="1"/>
        <end position="27"/>
    </location>
</feature>
<comment type="caution">
    <text evidence="2">The sequence shown here is derived from an EMBL/GenBank/DDBJ whole genome shotgun (WGS) entry which is preliminary data.</text>
</comment>
<reference evidence="2 3" key="1">
    <citation type="submission" date="2022-05" db="EMBL/GenBank/DDBJ databases">
        <authorList>
            <consortium name="Genoscope - CEA"/>
            <person name="William W."/>
        </authorList>
    </citation>
    <scope>NUCLEOTIDE SEQUENCE [LARGE SCALE GENOMIC DNA]</scope>
</reference>
<proteinExistence type="predicted"/>
<keyword evidence="3" id="KW-1185">Reference proteome</keyword>
<evidence type="ECO:0000256" key="1">
    <source>
        <dbReference type="SAM" id="MobiDB-lite"/>
    </source>
</evidence>